<protein>
    <submittedName>
        <fullName evidence="1">Uncharacterized protein</fullName>
    </submittedName>
</protein>
<name>A0A8C0W5B5_CASCN</name>
<dbReference type="AlphaFoldDB" id="A0A8C0W5B5"/>
<sequence length="87" mass="9447">LPKFCSLSNNIPSLTMFSALYITPACIYLQQLFTNSLQLPALYHIIDQSILAAQVGRERGLGRNTEQRIAAGGGQSVKMVPKIAQLG</sequence>
<dbReference type="Ensembl" id="ENSCCNT00000003760.1">
    <property type="protein sequence ID" value="ENSCCNP00000002841.1"/>
    <property type="gene ID" value="ENSCCNG00000003094.1"/>
</dbReference>
<proteinExistence type="predicted"/>
<organism evidence="1">
    <name type="scientific">Castor canadensis</name>
    <name type="common">American beaver</name>
    <dbReference type="NCBI Taxonomy" id="51338"/>
    <lineage>
        <taxon>Eukaryota</taxon>
        <taxon>Metazoa</taxon>
        <taxon>Chordata</taxon>
        <taxon>Craniata</taxon>
        <taxon>Vertebrata</taxon>
        <taxon>Euteleostomi</taxon>
        <taxon>Mammalia</taxon>
        <taxon>Eutheria</taxon>
        <taxon>Euarchontoglires</taxon>
        <taxon>Glires</taxon>
        <taxon>Rodentia</taxon>
        <taxon>Castorimorpha</taxon>
        <taxon>Castoridae</taxon>
        <taxon>Castor</taxon>
    </lineage>
</organism>
<reference evidence="1" key="1">
    <citation type="submission" date="2023-09" db="UniProtKB">
        <authorList>
            <consortium name="Ensembl"/>
        </authorList>
    </citation>
    <scope>IDENTIFICATION</scope>
</reference>
<accession>A0A8C0W5B5</accession>
<evidence type="ECO:0000313" key="1">
    <source>
        <dbReference type="Ensembl" id="ENSCCNP00000002841.1"/>
    </source>
</evidence>